<dbReference type="GeneID" id="19242324"/>
<dbReference type="OrthoDB" id="5419554at2759"/>
<protein>
    <submittedName>
        <fullName evidence="2">Uncharacterized protein</fullName>
    </submittedName>
</protein>
<name>U1G3U0_ENDPU</name>
<proteinExistence type="predicted"/>
<sequence>MEGTREAEDAFWCVLGYSQEYLDRVHRKADEYREAVLAAGGKIGPQMSLEEASAVLASYESDSDLDDKYLAPLSPPLTPKESDGGSDFAAPLPSGTDISRDGGSFNHLDASQGPYTTISDAEMDGRDEATSPLPTPAQSQSIAHRRRHRPNAIIVSYRTTRSKASSTATLFYELASDGRMSRCSSTTTSPTYDAFRMELPHPSRRARTSHQSHARSSKYRINKRR</sequence>
<evidence type="ECO:0000313" key="3">
    <source>
        <dbReference type="Proteomes" id="UP000019373"/>
    </source>
</evidence>
<dbReference type="AlphaFoldDB" id="U1G3U0"/>
<dbReference type="Proteomes" id="UP000019373">
    <property type="component" value="Unassembled WGS sequence"/>
</dbReference>
<keyword evidence="3" id="KW-1185">Reference proteome</keyword>
<dbReference type="HOGENOM" id="CLU_1229924_0_0_1"/>
<gene>
    <name evidence="2" type="ORF">EPUS_07442</name>
</gene>
<feature type="region of interest" description="Disordered" evidence="1">
    <location>
        <begin position="67"/>
        <end position="150"/>
    </location>
</feature>
<dbReference type="EMBL" id="KE721155">
    <property type="protein sequence ID" value="ERF71972.1"/>
    <property type="molecule type" value="Genomic_DNA"/>
</dbReference>
<dbReference type="RefSeq" id="XP_007802357.1">
    <property type="nucleotide sequence ID" value="XM_007804166.1"/>
</dbReference>
<reference evidence="3" key="1">
    <citation type="journal article" date="2014" name="BMC Genomics">
        <title>Genome characteristics reveal the impact of lichenization on lichen-forming fungus Endocarpon pusillum Hedwig (Verrucariales, Ascomycota).</title>
        <authorList>
            <person name="Wang Y.-Y."/>
            <person name="Liu B."/>
            <person name="Zhang X.-Y."/>
            <person name="Zhou Q.-M."/>
            <person name="Zhang T."/>
            <person name="Li H."/>
            <person name="Yu Y.-F."/>
            <person name="Zhang X.-L."/>
            <person name="Hao X.-Y."/>
            <person name="Wang M."/>
            <person name="Wang L."/>
            <person name="Wei J.-C."/>
        </authorList>
    </citation>
    <scope>NUCLEOTIDE SEQUENCE [LARGE SCALE GENOMIC DNA]</scope>
    <source>
        <strain evidence="3">Z07020 / HMAS-L-300199</strain>
    </source>
</reference>
<accession>U1G3U0</accession>
<evidence type="ECO:0000313" key="2">
    <source>
        <dbReference type="EMBL" id="ERF71972.1"/>
    </source>
</evidence>
<feature type="region of interest" description="Disordered" evidence="1">
    <location>
        <begin position="198"/>
        <end position="225"/>
    </location>
</feature>
<organism evidence="2 3">
    <name type="scientific">Endocarpon pusillum (strain Z07020 / HMAS-L-300199)</name>
    <name type="common">Lichen-forming fungus</name>
    <dbReference type="NCBI Taxonomy" id="1263415"/>
    <lineage>
        <taxon>Eukaryota</taxon>
        <taxon>Fungi</taxon>
        <taxon>Dikarya</taxon>
        <taxon>Ascomycota</taxon>
        <taxon>Pezizomycotina</taxon>
        <taxon>Eurotiomycetes</taxon>
        <taxon>Chaetothyriomycetidae</taxon>
        <taxon>Verrucariales</taxon>
        <taxon>Verrucariaceae</taxon>
        <taxon>Endocarpon</taxon>
    </lineage>
</organism>
<evidence type="ECO:0000256" key="1">
    <source>
        <dbReference type="SAM" id="MobiDB-lite"/>
    </source>
</evidence>
<feature type="compositionally biased region" description="Basic residues" evidence="1">
    <location>
        <begin position="202"/>
        <end position="225"/>
    </location>
</feature>